<feature type="compositionally biased region" description="Basic and acidic residues" evidence="1">
    <location>
        <begin position="70"/>
        <end position="85"/>
    </location>
</feature>
<evidence type="ECO:0000313" key="4">
    <source>
        <dbReference type="Proteomes" id="UP000030147"/>
    </source>
</evidence>
<feature type="chain" id="PRO_5002005622" description="Lipoprotein SmpA/OmlA domain-containing protein" evidence="2">
    <location>
        <begin position="26"/>
        <end position="201"/>
    </location>
</feature>
<accession>A0A0A2TVD3</accession>
<evidence type="ECO:0008006" key="5">
    <source>
        <dbReference type="Google" id="ProtNLM"/>
    </source>
</evidence>
<dbReference type="EMBL" id="AVBF01000016">
    <property type="protein sequence ID" value="KGP73240.1"/>
    <property type="molecule type" value="Genomic_DNA"/>
</dbReference>
<feature type="region of interest" description="Disordered" evidence="1">
    <location>
        <begin position="23"/>
        <end position="90"/>
    </location>
</feature>
<dbReference type="eggNOG" id="ENOG502ZPW3">
    <property type="taxonomic scope" value="Bacteria"/>
</dbReference>
<comment type="caution">
    <text evidence="3">The sequence shown here is derived from an EMBL/GenBank/DDBJ whole genome shotgun (WGS) entry which is preliminary data.</text>
</comment>
<keyword evidence="4" id="KW-1185">Reference proteome</keyword>
<sequence length="201" mass="22578">MKNRILLLFILIPALSLVACQQEQASNQEVSNNQQESSKSDTTNDSTENNATNQSQIESESENSSQDETSDQKEASEDTPSKEDITVSTLKENLSLGMTVKEVKQLLGEPSQKVQGAKDGTPMFRYDLKTTEGYSFQDPNGMDSIDMEGFQNQQVEMIVFVDIPDDTVSRYTIQYWDREGHAKVYMKSPDYEKTDDMGLSS</sequence>
<organism evidence="3 4">
    <name type="scientific">Pontibacillus yanchengensis Y32</name>
    <dbReference type="NCBI Taxonomy" id="1385514"/>
    <lineage>
        <taxon>Bacteria</taxon>
        <taxon>Bacillati</taxon>
        <taxon>Bacillota</taxon>
        <taxon>Bacilli</taxon>
        <taxon>Bacillales</taxon>
        <taxon>Bacillaceae</taxon>
        <taxon>Pontibacillus</taxon>
    </lineage>
</organism>
<evidence type="ECO:0000256" key="2">
    <source>
        <dbReference type="SAM" id="SignalP"/>
    </source>
</evidence>
<dbReference type="RefSeq" id="WP_036818205.1">
    <property type="nucleotide sequence ID" value="NZ_AVBF01000016.1"/>
</dbReference>
<dbReference type="Proteomes" id="UP000030147">
    <property type="component" value="Unassembled WGS sequence"/>
</dbReference>
<protein>
    <recommendedName>
        <fullName evidence="5">Lipoprotein SmpA/OmlA domain-containing protein</fullName>
    </recommendedName>
</protein>
<feature type="signal peptide" evidence="2">
    <location>
        <begin position="1"/>
        <end position="25"/>
    </location>
</feature>
<reference evidence="3 4" key="1">
    <citation type="journal article" date="2015" name="Stand. Genomic Sci.">
        <title>High quality draft genome sequence of the moderately halophilic bacterium Pontibacillus yanchengensis Y32(T) and comparison among Pontibacillus genomes.</title>
        <authorList>
            <person name="Huang J."/>
            <person name="Qiao Z.X."/>
            <person name="Tang J.W."/>
            <person name="Wang G."/>
        </authorList>
    </citation>
    <scope>NUCLEOTIDE SEQUENCE [LARGE SCALE GENOMIC DNA]</scope>
    <source>
        <strain evidence="3 4">Y32</strain>
    </source>
</reference>
<gene>
    <name evidence="3" type="ORF">N782_07015</name>
</gene>
<proteinExistence type="predicted"/>
<feature type="compositionally biased region" description="Polar residues" evidence="1">
    <location>
        <begin position="23"/>
        <end position="51"/>
    </location>
</feature>
<dbReference type="OrthoDB" id="2941878at2"/>
<name>A0A0A2TVD3_9BACI</name>
<evidence type="ECO:0000313" key="3">
    <source>
        <dbReference type="EMBL" id="KGP73240.1"/>
    </source>
</evidence>
<evidence type="ECO:0000256" key="1">
    <source>
        <dbReference type="SAM" id="MobiDB-lite"/>
    </source>
</evidence>
<feature type="compositionally biased region" description="Low complexity" evidence="1">
    <location>
        <begin position="52"/>
        <end position="67"/>
    </location>
</feature>
<dbReference type="PROSITE" id="PS51257">
    <property type="entry name" value="PROKAR_LIPOPROTEIN"/>
    <property type="match status" value="1"/>
</dbReference>
<keyword evidence="2" id="KW-0732">Signal</keyword>
<dbReference type="AlphaFoldDB" id="A0A0A2TVD3"/>